<keyword evidence="6" id="KW-0732">Signal</keyword>
<dbReference type="RefSeq" id="XP_007376026.1">
    <property type="nucleotide sequence ID" value="XM_007375964.1"/>
</dbReference>
<feature type="chain" id="PRO_5003442573" description="peptidylprolyl isomerase" evidence="6">
    <location>
        <begin position="19"/>
        <end position="309"/>
    </location>
</feature>
<dbReference type="InParanoid" id="G3AR73"/>
<dbReference type="GO" id="GO:0006457">
    <property type="term" value="P:protein folding"/>
    <property type="evidence" value="ECO:0007669"/>
    <property type="project" value="InterPro"/>
</dbReference>
<gene>
    <name evidence="8" type="ORF">SPAPADRAFT_61825</name>
</gene>
<comment type="catalytic activity">
    <reaction evidence="1">
        <text>[protein]-peptidylproline (omega=180) = [protein]-peptidylproline (omega=0)</text>
        <dbReference type="Rhea" id="RHEA:16237"/>
        <dbReference type="Rhea" id="RHEA-COMP:10747"/>
        <dbReference type="Rhea" id="RHEA-COMP:10748"/>
        <dbReference type="ChEBI" id="CHEBI:83833"/>
        <dbReference type="ChEBI" id="CHEBI:83834"/>
        <dbReference type="EC" id="5.2.1.8"/>
    </reaction>
</comment>
<keyword evidence="5" id="KW-0472">Membrane</keyword>
<keyword evidence="9" id="KW-1185">Reference proteome</keyword>
<evidence type="ECO:0000313" key="9">
    <source>
        <dbReference type="Proteomes" id="UP000000709"/>
    </source>
</evidence>
<dbReference type="GO" id="GO:0016018">
    <property type="term" value="F:cyclosporin A binding"/>
    <property type="evidence" value="ECO:0007669"/>
    <property type="project" value="TreeGrafter"/>
</dbReference>
<dbReference type="PANTHER" id="PTHR11071:SF561">
    <property type="entry name" value="PEPTIDYL-PROLYL CIS-TRANS ISOMERASE D-RELATED"/>
    <property type="match status" value="1"/>
</dbReference>
<dbReference type="HOGENOM" id="CLU_012062_4_1_1"/>
<dbReference type="Pfam" id="PF00160">
    <property type="entry name" value="Pro_isomerase"/>
    <property type="match status" value="1"/>
</dbReference>
<dbReference type="EC" id="5.2.1.8" evidence="2"/>
<evidence type="ECO:0000256" key="6">
    <source>
        <dbReference type="SAM" id="SignalP"/>
    </source>
</evidence>
<evidence type="ECO:0000256" key="3">
    <source>
        <dbReference type="ARBA" id="ARBA00023110"/>
    </source>
</evidence>
<evidence type="ECO:0000313" key="8">
    <source>
        <dbReference type="EMBL" id="EGW31248.1"/>
    </source>
</evidence>
<organism evidence="9">
    <name type="scientific">Spathaspora passalidarum (strain NRRL Y-27907 / 11-Y1)</name>
    <dbReference type="NCBI Taxonomy" id="619300"/>
    <lineage>
        <taxon>Eukaryota</taxon>
        <taxon>Fungi</taxon>
        <taxon>Dikarya</taxon>
        <taxon>Ascomycota</taxon>
        <taxon>Saccharomycotina</taxon>
        <taxon>Pichiomycetes</taxon>
        <taxon>Debaryomycetaceae</taxon>
        <taxon>Spathaspora</taxon>
    </lineage>
</organism>
<dbReference type="OrthoDB" id="271386at2759"/>
<dbReference type="AlphaFoldDB" id="G3AR73"/>
<dbReference type="eggNOG" id="KOG0880">
    <property type="taxonomic scope" value="Eukaryota"/>
</dbReference>
<dbReference type="Gene3D" id="2.40.100.10">
    <property type="entry name" value="Cyclophilin-like"/>
    <property type="match status" value="1"/>
</dbReference>
<sequence>MRVTILQTIFIFISIALSAVIPPEEQNAPNELLVGEINPEEEPDFLSIKELEYLKGDPDVTHKVSFTISQRVSDSESKKLGKLTIALFGKTVPLTVENFYQLSTRTLKHSYQDVLFHRIIKGFMVQGGEIKTEKGESCSIYGGNFKDENFELKHDKLGRVSMANSSPDRNGCQFFILNVGETPHLDGHHVVFGQLVDGFDTLETISNVNVGKQNKPKNDIYVSDIEAIKRSEEMKEPLDEIEQAHKDQTNQEFEFGDEKKVAQQEPPVSEGYSYFIIMLLVGVILVGVLYYQLIHRRKKITAIRQDKFF</sequence>
<evidence type="ECO:0000256" key="5">
    <source>
        <dbReference type="SAM" id="Phobius"/>
    </source>
</evidence>
<feature type="signal peptide" evidence="6">
    <location>
        <begin position="1"/>
        <end position="18"/>
    </location>
</feature>
<feature type="domain" description="PPIase cyclophilin-type" evidence="7">
    <location>
        <begin position="77"/>
        <end position="227"/>
    </location>
</feature>
<dbReference type="PROSITE" id="PS50072">
    <property type="entry name" value="CSA_PPIASE_2"/>
    <property type="match status" value="1"/>
</dbReference>
<dbReference type="PANTHER" id="PTHR11071">
    <property type="entry name" value="PEPTIDYL-PROLYL CIS-TRANS ISOMERASE"/>
    <property type="match status" value="1"/>
</dbReference>
<dbReference type="KEGG" id="spaa:SPAPADRAFT_61825"/>
<name>G3AR73_SPAPN</name>
<keyword evidence="3" id="KW-0697">Rotamase</keyword>
<accession>G3AR73</accession>
<reference evidence="8 9" key="1">
    <citation type="journal article" date="2011" name="Proc. Natl. Acad. Sci. U.S.A.">
        <title>Comparative genomics of xylose-fermenting fungi for enhanced biofuel production.</title>
        <authorList>
            <person name="Wohlbach D.J."/>
            <person name="Kuo A."/>
            <person name="Sato T.K."/>
            <person name="Potts K.M."/>
            <person name="Salamov A.A."/>
            <person name="LaButti K.M."/>
            <person name="Sun H."/>
            <person name="Clum A."/>
            <person name="Pangilinan J.L."/>
            <person name="Lindquist E.A."/>
            <person name="Lucas S."/>
            <person name="Lapidus A."/>
            <person name="Jin M."/>
            <person name="Gunawan C."/>
            <person name="Balan V."/>
            <person name="Dale B.E."/>
            <person name="Jeffries T.W."/>
            <person name="Zinkel R."/>
            <person name="Barry K.W."/>
            <person name="Grigoriev I.V."/>
            <person name="Gasch A.P."/>
        </authorList>
    </citation>
    <scope>NUCLEOTIDE SEQUENCE [LARGE SCALE GENOMIC DNA]</scope>
    <source>
        <strain evidence="9">NRRL Y-27907 / 11-Y1</strain>
    </source>
</reference>
<evidence type="ECO:0000256" key="1">
    <source>
        <dbReference type="ARBA" id="ARBA00000971"/>
    </source>
</evidence>
<evidence type="ECO:0000259" key="7">
    <source>
        <dbReference type="PROSITE" id="PS50072"/>
    </source>
</evidence>
<dbReference type="EMBL" id="GL996503">
    <property type="protein sequence ID" value="EGW31248.1"/>
    <property type="molecule type" value="Genomic_DNA"/>
</dbReference>
<dbReference type="SUPFAM" id="SSF50891">
    <property type="entry name" value="Cyclophilin-like"/>
    <property type="match status" value="1"/>
</dbReference>
<dbReference type="GO" id="GO:0000324">
    <property type="term" value="C:fungal-type vacuole"/>
    <property type="evidence" value="ECO:0007669"/>
    <property type="project" value="TreeGrafter"/>
</dbReference>
<keyword evidence="4" id="KW-0413">Isomerase</keyword>
<dbReference type="PROSITE" id="PS00170">
    <property type="entry name" value="CSA_PPIASE_1"/>
    <property type="match status" value="1"/>
</dbReference>
<dbReference type="InterPro" id="IPR020892">
    <property type="entry name" value="Cyclophilin-type_PPIase_CS"/>
</dbReference>
<dbReference type="STRING" id="619300.G3AR73"/>
<dbReference type="GeneID" id="18874069"/>
<dbReference type="FunFam" id="2.40.100.10:FF:000025">
    <property type="entry name" value="Peptidyl-prolyl cis-trans isomerase CYP19-2"/>
    <property type="match status" value="1"/>
</dbReference>
<dbReference type="PRINTS" id="PR00153">
    <property type="entry name" value="CSAPPISMRASE"/>
</dbReference>
<dbReference type="GO" id="GO:0003755">
    <property type="term" value="F:peptidyl-prolyl cis-trans isomerase activity"/>
    <property type="evidence" value="ECO:0007669"/>
    <property type="project" value="UniProtKB-KW"/>
</dbReference>
<evidence type="ECO:0000256" key="2">
    <source>
        <dbReference type="ARBA" id="ARBA00013194"/>
    </source>
</evidence>
<keyword evidence="5" id="KW-1133">Transmembrane helix</keyword>
<dbReference type="Proteomes" id="UP000000709">
    <property type="component" value="Unassembled WGS sequence"/>
</dbReference>
<protein>
    <recommendedName>
        <fullName evidence="2">peptidylprolyl isomerase</fullName>
        <ecNumber evidence="2">5.2.1.8</ecNumber>
    </recommendedName>
</protein>
<evidence type="ECO:0000256" key="4">
    <source>
        <dbReference type="ARBA" id="ARBA00023235"/>
    </source>
</evidence>
<proteinExistence type="predicted"/>
<dbReference type="InterPro" id="IPR029000">
    <property type="entry name" value="Cyclophilin-like_dom_sf"/>
</dbReference>
<feature type="transmembrane region" description="Helical" evidence="5">
    <location>
        <begin position="272"/>
        <end position="294"/>
    </location>
</feature>
<dbReference type="InterPro" id="IPR002130">
    <property type="entry name" value="Cyclophilin-type_PPIase_dom"/>
</dbReference>
<dbReference type="GO" id="GO:0005783">
    <property type="term" value="C:endoplasmic reticulum"/>
    <property type="evidence" value="ECO:0007669"/>
    <property type="project" value="TreeGrafter"/>
</dbReference>
<keyword evidence="5" id="KW-0812">Transmembrane</keyword>